<evidence type="ECO:0000256" key="2">
    <source>
        <dbReference type="ARBA" id="ARBA00005417"/>
    </source>
</evidence>
<comment type="subcellular location">
    <subcellularLocation>
        <location evidence="1">Cell membrane</location>
        <topology evidence="1">Peripheral membrane protein</topology>
    </subcellularLocation>
</comment>
<evidence type="ECO:0000259" key="8">
    <source>
        <dbReference type="PROSITE" id="PS50893"/>
    </source>
</evidence>
<dbReference type="Gene3D" id="3.40.50.300">
    <property type="entry name" value="P-loop containing nucleotide triphosphate hydrolases"/>
    <property type="match status" value="1"/>
</dbReference>
<dbReference type="InterPro" id="IPR027417">
    <property type="entry name" value="P-loop_NTPase"/>
</dbReference>
<comment type="caution">
    <text evidence="9">The sequence shown here is derived from an EMBL/GenBank/DDBJ whole genome shotgun (WGS) entry which is preliminary data.</text>
</comment>
<keyword evidence="6" id="KW-0046">Antibiotic resistance</keyword>
<keyword evidence="3" id="KW-0813">Transport</keyword>
<dbReference type="InterPro" id="IPR003439">
    <property type="entry name" value="ABC_transporter-like_ATP-bd"/>
</dbReference>
<organism evidence="9 10">
    <name type="scientific">Streptomyces polychromogenes</name>
    <dbReference type="NCBI Taxonomy" id="67342"/>
    <lineage>
        <taxon>Bacteria</taxon>
        <taxon>Bacillati</taxon>
        <taxon>Actinomycetota</taxon>
        <taxon>Actinomycetes</taxon>
        <taxon>Kitasatosporales</taxon>
        <taxon>Streptomycetaceae</taxon>
        <taxon>Streptomyces</taxon>
    </lineage>
</organism>
<proteinExistence type="inferred from homology"/>
<dbReference type="Pfam" id="PF00005">
    <property type="entry name" value="ABC_tran"/>
    <property type="match status" value="1"/>
</dbReference>
<dbReference type="PANTHER" id="PTHR42711">
    <property type="entry name" value="ABC TRANSPORTER ATP-BINDING PROTEIN"/>
    <property type="match status" value="1"/>
</dbReference>
<dbReference type="GO" id="GO:0005524">
    <property type="term" value="F:ATP binding"/>
    <property type="evidence" value="ECO:0007669"/>
    <property type="project" value="UniProtKB-KW"/>
</dbReference>
<comment type="similarity">
    <text evidence="2">Belongs to the ABC transporter superfamily.</text>
</comment>
<feature type="region of interest" description="Disordered" evidence="7">
    <location>
        <begin position="237"/>
        <end position="259"/>
    </location>
</feature>
<feature type="domain" description="ABC transporter" evidence="8">
    <location>
        <begin position="2"/>
        <end position="236"/>
    </location>
</feature>
<dbReference type="RefSeq" id="WP_344161081.1">
    <property type="nucleotide sequence ID" value="NZ_BAAABV010000018.1"/>
</dbReference>
<gene>
    <name evidence="9" type="ORF">GCM10010302_39950</name>
</gene>
<evidence type="ECO:0000256" key="7">
    <source>
        <dbReference type="SAM" id="MobiDB-lite"/>
    </source>
</evidence>
<evidence type="ECO:0000256" key="1">
    <source>
        <dbReference type="ARBA" id="ARBA00004202"/>
    </source>
</evidence>
<accession>A0ABN0VFU8</accession>
<dbReference type="SMART" id="SM00382">
    <property type="entry name" value="AAA"/>
    <property type="match status" value="1"/>
</dbReference>
<keyword evidence="10" id="KW-1185">Reference proteome</keyword>
<dbReference type="PROSITE" id="PS00211">
    <property type="entry name" value="ABC_TRANSPORTER_1"/>
    <property type="match status" value="1"/>
</dbReference>
<dbReference type="InterPro" id="IPR017871">
    <property type="entry name" value="ABC_transporter-like_CS"/>
</dbReference>
<keyword evidence="4" id="KW-0547">Nucleotide-binding</keyword>
<sequence length="313" mass="33964">MIAAEGLRKTYRTERGEREAVRSVDLEVAPGEFFGLLGPNGAGKSTTIGMLTTLVLPTGGSARVAGFDVVRQAREVRRRISLVHQSNAVDRELTVRENLEFRGRYWGVGRRAARLRADALLEQFGLGDHRDALFYQLSGGQLRRMVIARALVHSPEVLFLDEPTVGVDAHSRVHLWEVLRELHGQGQTIVLTTHNLDEAERLCRRAAIVDEGRVLACDTVEALVARAGGEVTVRATYDGPVDPAAHPPGRPRPGDRAHARGATVEVVTAQPEGLLGELIALGSAAGRRLLDVTTSRPGLESAFLALAGRTYRA</sequence>
<dbReference type="InterPro" id="IPR003593">
    <property type="entry name" value="AAA+_ATPase"/>
</dbReference>
<dbReference type="PROSITE" id="PS50893">
    <property type="entry name" value="ABC_TRANSPORTER_2"/>
    <property type="match status" value="1"/>
</dbReference>
<dbReference type="EMBL" id="BAAABV010000018">
    <property type="protein sequence ID" value="GAA0297316.1"/>
    <property type="molecule type" value="Genomic_DNA"/>
</dbReference>
<evidence type="ECO:0000313" key="10">
    <source>
        <dbReference type="Proteomes" id="UP001501867"/>
    </source>
</evidence>
<dbReference type="SUPFAM" id="SSF52540">
    <property type="entry name" value="P-loop containing nucleoside triphosphate hydrolases"/>
    <property type="match status" value="1"/>
</dbReference>
<dbReference type="Proteomes" id="UP001501867">
    <property type="component" value="Unassembled WGS sequence"/>
</dbReference>
<evidence type="ECO:0000256" key="6">
    <source>
        <dbReference type="ARBA" id="ARBA00023251"/>
    </source>
</evidence>
<dbReference type="InterPro" id="IPR050763">
    <property type="entry name" value="ABC_transporter_ATP-binding"/>
</dbReference>
<evidence type="ECO:0000313" key="9">
    <source>
        <dbReference type="EMBL" id="GAA0297316.1"/>
    </source>
</evidence>
<protein>
    <submittedName>
        <fullName evidence="9">ABC transporter ATP-binding protein</fullName>
    </submittedName>
</protein>
<reference evidence="9 10" key="1">
    <citation type="journal article" date="2019" name="Int. J. Syst. Evol. Microbiol.">
        <title>The Global Catalogue of Microorganisms (GCM) 10K type strain sequencing project: providing services to taxonomists for standard genome sequencing and annotation.</title>
        <authorList>
            <consortium name="The Broad Institute Genomics Platform"/>
            <consortium name="The Broad Institute Genome Sequencing Center for Infectious Disease"/>
            <person name="Wu L."/>
            <person name="Ma J."/>
        </authorList>
    </citation>
    <scope>NUCLEOTIDE SEQUENCE [LARGE SCALE GENOMIC DNA]</scope>
    <source>
        <strain evidence="9 10">JCM 4505</strain>
    </source>
</reference>
<evidence type="ECO:0000256" key="5">
    <source>
        <dbReference type="ARBA" id="ARBA00022840"/>
    </source>
</evidence>
<dbReference type="PANTHER" id="PTHR42711:SF5">
    <property type="entry name" value="ABC TRANSPORTER ATP-BINDING PROTEIN NATA"/>
    <property type="match status" value="1"/>
</dbReference>
<evidence type="ECO:0000256" key="3">
    <source>
        <dbReference type="ARBA" id="ARBA00022448"/>
    </source>
</evidence>
<name>A0ABN0VFU8_9ACTN</name>
<evidence type="ECO:0000256" key="4">
    <source>
        <dbReference type="ARBA" id="ARBA00022741"/>
    </source>
</evidence>
<keyword evidence="5 9" id="KW-0067">ATP-binding</keyword>